<organism evidence="2 3">
    <name type="scientific">Parnassius mnemosyne</name>
    <name type="common">clouded apollo</name>
    <dbReference type="NCBI Taxonomy" id="213953"/>
    <lineage>
        <taxon>Eukaryota</taxon>
        <taxon>Metazoa</taxon>
        <taxon>Ecdysozoa</taxon>
        <taxon>Arthropoda</taxon>
        <taxon>Hexapoda</taxon>
        <taxon>Insecta</taxon>
        <taxon>Pterygota</taxon>
        <taxon>Neoptera</taxon>
        <taxon>Endopterygota</taxon>
        <taxon>Lepidoptera</taxon>
        <taxon>Glossata</taxon>
        <taxon>Ditrysia</taxon>
        <taxon>Papilionoidea</taxon>
        <taxon>Papilionidae</taxon>
        <taxon>Parnassiinae</taxon>
        <taxon>Parnassini</taxon>
        <taxon>Parnassius</taxon>
        <taxon>Driopa</taxon>
    </lineage>
</organism>
<reference evidence="2 3" key="1">
    <citation type="submission" date="2023-11" db="EMBL/GenBank/DDBJ databases">
        <authorList>
            <person name="Hedman E."/>
            <person name="Englund M."/>
            <person name="Stromberg M."/>
            <person name="Nyberg Akerstrom W."/>
            <person name="Nylinder S."/>
            <person name="Jareborg N."/>
            <person name="Kallberg Y."/>
            <person name="Kronander E."/>
        </authorList>
    </citation>
    <scope>NUCLEOTIDE SEQUENCE [LARGE SCALE GENOMIC DNA]</scope>
</reference>
<protein>
    <submittedName>
        <fullName evidence="2">Uncharacterized protein</fullName>
    </submittedName>
</protein>
<evidence type="ECO:0000256" key="1">
    <source>
        <dbReference type="SAM" id="Phobius"/>
    </source>
</evidence>
<name>A0AAV1K788_9NEOP</name>
<keyword evidence="1" id="KW-0812">Transmembrane</keyword>
<gene>
    <name evidence="2" type="ORF">PARMNEM_LOCUS990</name>
</gene>
<keyword evidence="3" id="KW-1185">Reference proteome</keyword>
<accession>A0AAV1K788</accession>
<proteinExistence type="predicted"/>
<keyword evidence="1" id="KW-0472">Membrane</keyword>
<dbReference type="AlphaFoldDB" id="A0AAV1K788"/>
<dbReference type="EMBL" id="CAVLGL010000002">
    <property type="protein sequence ID" value="CAK1578968.1"/>
    <property type="molecule type" value="Genomic_DNA"/>
</dbReference>
<feature type="transmembrane region" description="Helical" evidence="1">
    <location>
        <begin position="22"/>
        <end position="39"/>
    </location>
</feature>
<evidence type="ECO:0000313" key="3">
    <source>
        <dbReference type="Proteomes" id="UP001314205"/>
    </source>
</evidence>
<keyword evidence="1" id="KW-1133">Transmembrane helix</keyword>
<dbReference type="Proteomes" id="UP001314205">
    <property type="component" value="Unassembled WGS sequence"/>
</dbReference>
<sequence length="243" mass="27186">MYCIISIDKIQFSDGTYNSSQMYVNFVLCILVACILYTYRRHERQFTATTSAIQEIWSGSCRLSCRKTGRIDSPDRVYNDKYADQDGASSSHAEPNNNCICESCPCGLLENVIRSCTPATEMYTSIMRTIFQAYYNFIKMLTATKYLKPTTNFTFDESAKVKVKRVTLNKLDAPPRKHDEEIVFGTEPGTSGTNQSNNEVQSPAKAIVQFETVDAIVGSDCPACVEKGVSCIGRCTADRKNKE</sequence>
<comment type="caution">
    <text evidence="2">The sequence shown here is derived from an EMBL/GenBank/DDBJ whole genome shotgun (WGS) entry which is preliminary data.</text>
</comment>
<evidence type="ECO:0000313" key="2">
    <source>
        <dbReference type="EMBL" id="CAK1578968.1"/>
    </source>
</evidence>